<feature type="domain" description="DUF6444" evidence="4">
    <location>
        <begin position="39"/>
        <end position="105"/>
    </location>
</feature>
<dbReference type="Pfam" id="PF03050">
    <property type="entry name" value="DDE_Tnp_IS66"/>
    <property type="match status" value="1"/>
</dbReference>
<evidence type="ECO:0000259" key="4">
    <source>
        <dbReference type="Pfam" id="PF20042"/>
    </source>
</evidence>
<gene>
    <name evidence="5" type="ORF">EPA93_06055</name>
    <name evidence="6" type="ORF">EPA93_07730</name>
    <name evidence="7" type="ORF">EPA93_11475</name>
    <name evidence="8" type="ORF">EPA93_12310</name>
    <name evidence="9" type="ORF">EPA93_40750</name>
</gene>
<dbReference type="PANTHER" id="PTHR33678:SF1">
    <property type="entry name" value="BLL1576 PROTEIN"/>
    <property type="match status" value="1"/>
</dbReference>
<feature type="domain" description="Transposase IS66 central" evidence="3">
    <location>
        <begin position="182"/>
        <end position="463"/>
    </location>
</feature>
<dbReference type="KEGG" id="kbs:EPA93_11475"/>
<protein>
    <submittedName>
        <fullName evidence="7">IS66 family transposase</fullName>
    </submittedName>
</protein>
<dbReference type="EMBL" id="CP035758">
    <property type="protein sequence ID" value="QBD75904.1"/>
    <property type="molecule type" value="Genomic_DNA"/>
</dbReference>
<dbReference type="NCBIfam" id="NF033517">
    <property type="entry name" value="transpos_IS66"/>
    <property type="match status" value="1"/>
</dbReference>
<dbReference type="EMBL" id="CP035758">
    <property type="protein sequence ID" value="QBD76589.1"/>
    <property type="molecule type" value="Genomic_DNA"/>
</dbReference>
<dbReference type="InterPro" id="IPR052344">
    <property type="entry name" value="Transposase-related"/>
</dbReference>
<dbReference type="OrthoDB" id="151215at2"/>
<dbReference type="KEGG" id="kbs:EPA93_12310"/>
<evidence type="ECO:0000313" key="6">
    <source>
        <dbReference type="EMBL" id="QBD75904.1"/>
    </source>
</evidence>
<dbReference type="KEGG" id="kbs:EPA93_06055"/>
<accession>A0A4P6JMU1</accession>
<dbReference type="EMBL" id="CP035758">
    <property type="protein sequence ID" value="QBD76746.1"/>
    <property type="molecule type" value="Genomic_DNA"/>
</dbReference>
<dbReference type="KEGG" id="kbs:EPA93_40750"/>
<dbReference type="KEGG" id="kbs:EPA93_07730"/>
<dbReference type="EMBL" id="CP035758">
    <property type="protein sequence ID" value="QBD75590.1"/>
    <property type="molecule type" value="Genomic_DNA"/>
</dbReference>
<evidence type="ECO:0000256" key="1">
    <source>
        <dbReference type="SAM" id="Coils"/>
    </source>
</evidence>
<evidence type="ECO:0000259" key="3">
    <source>
        <dbReference type="Pfam" id="PF03050"/>
    </source>
</evidence>
<keyword evidence="10" id="KW-1185">Reference proteome</keyword>
<evidence type="ECO:0000256" key="2">
    <source>
        <dbReference type="SAM" id="MobiDB-lite"/>
    </source>
</evidence>
<evidence type="ECO:0000313" key="9">
    <source>
        <dbReference type="EMBL" id="QBD81974.1"/>
    </source>
</evidence>
<dbReference type="EMBL" id="CP035758">
    <property type="protein sequence ID" value="QBD81974.1"/>
    <property type="molecule type" value="Genomic_DNA"/>
</dbReference>
<reference evidence="7 10" key="1">
    <citation type="submission" date="2019-01" db="EMBL/GenBank/DDBJ databases">
        <title>Ktedonosporobacter rubrisoli SCAWS-G2.</title>
        <authorList>
            <person name="Huang Y."/>
            <person name="Yan B."/>
        </authorList>
    </citation>
    <scope>NUCLEOTIDE SEQUENCE [LARGE SCALE GENOMIC DNA]</scope>
    <source>
        <strain evidence="7 10">SCAWS-G2</strain>
    </source>
</reference>
<dbReference type="InterPro" id="IPR004291">
    <property type="entry name" value="Transposase_IS66_central"/>
</dbReference>
<dbReference type="AlphaFoldDB" id="A0A4P6JMU1"/>
<feature type="region of interest" description="Disordered" evidence="2">
    <location>
        <begin position="62"/>
        <end position="105"/>
    </location>
</feature>
<feature type="coiled-coil region" evidence="1">
    <location>
        <begin position="7"/>
        <end position="62"/>
    </location>
</feature>
<name>A0A4P6JMU1_KTERU</name>
<evidence type="ECO:0000313" key="8">
    <source>
        <dbReference type="EMBL" id="QBD76746.1"/>
    </source>
</evidence>
<dbReference type="PANTHER" id="PTHR33678">
    <property type="entry name" value="BLL1576 PROTEIN"/>
    <property type="match status" value="1"/>
</dbReference>
<dbReference type="RefSeq" id="WP_129886188.1">
    <property type="nucleotide sequence ID" value="NZ_CP035758.1"/>
</dbReference>
<organism evidence="7 10">
    <name type="scientific">Ktedonosporobacter rubrisoli</name>
    <dbReference type="NCBI Taxonomy" id="2509675"/>
    <lineage>
        <taxon>Bacteria</taxon>
        <taxon>Bacillati</taxon>
        <taxon>Chloroflexota</taxon>
        <taxon>Ktedonobacteria</taxon>
        <taxon>Ktedonobacterales</taxon>
        <taxon>Ktedonosporobacteraceae</taxon>
        <taxon>Ktedonosporobacter</taxon>
    </lineage>
</organism>
<sequence length="502" mass="56591">MNKDDELEQLRQENDALRHTNRTLHECVRESIQAIGSLHKQIKELEGVIASQQEHIKALEGQVAKDSHNSSLPPSSDRFVRVPKSLRQPSGKKPGGQKGHRGHHLRQVQTPDEILVHPVLACSHCHRDLSGLPAALPERRQVIDLPSQRLWIKEHRVEEKQCPVCYHLTRASFPASVKAPTQYGRGIQTLATYLVQGQALPYARASQLLQELLGVQLSAGSIASFVKTCYHQLEEVETRLRAAVVKAKVLNQDETGMRVGTEGWWVHVCSTARLTYYAAHPSRGRVALDAIGIAPQFRGTSVHDGLQSYQSYCFTQALCNVHHLRELTFIEEELGQVWARAMKELLLDMKAEVERAKTHGQPQLDLLVLARLLCRYDEILAEGYLAHPPPGPPKKSAQGKRLPGRAKQSPARNLLDRFSQRKWEVLRFLHDFAVPFDNNQAERDLRMIKVQQKVSGCFRTELGIAMFCRIRSYLSTLRKQGIALFSAFDHLFSGTPVLPAFS</sequence>
<evidence type="ECO:0000313" key="5">
    <source>
        <dbReference type="EMBL" id="QBD75590.1"/>
    </source>
</evidence>
<keyword evidence="1" id="KW-0175">Coiled coil</keyword>
<dbReference type="Pfam" id="PF20042">
    <property type="entry name" value="DUF6444"/>
    <property type="match status" value="1"/>
</dbReference>
<dbReference type="Proteomes" id="UP000290365">
    <property type="component" value="Chromosome"/>
</dbReference>
<feature type="region of interest" description="Disordered" evidence="2">
    <location>
        <begin position="386"/>
        <end position="410"/>
    </location>
</feature>
<evidence type="ECO:0000313" key="7">
    <source>
        <dbReference type="EMBL" id="QBD76589.1"/>
    </source>
</evidence>
<evidence type="ECO:0000313" key="10">
    <source>
        <dbReference type="Proteomes" id="UP000290365"/>
    </source>
</evidence>
<proteinExistence type="predicted"/>
<dbReference type="InterPro" id="IPR045618">
    <property type="entry name" value="DUF6444"/>
</dbReference>